<organism evidence="2 3">
    <name type="scientific">Gordonia hydrophobica</name>
    <dbReference type="NCBI Taxonomy" id="40516"/>
    <lineage>
        <taxon>Bacteria</taxon>
        <taxon>Bacillati</taxon>
        <taxon>Actinomycetota</taxon>
        <taxon>Actinomycetes</taxon>
        <taxon>Mycobacteriales</taxon>
        <taxon>Gordoniaceae</taxon>
        <taxon>Gordonia</taxon>
    </lineage>
</organism>
<dbReference type="InterPro" id="IPR006311">
    <property type="entry name" value="TAT_signal"/>
</dbReference>
<dbReference type="EMBL" id="CP136137">
    <property type="protein sequence ID" value="WYY05578.1"/>
    <property type="molecule type" value="Genomic_DNA"/>
</dbReference>
<evidence type="ECO:0000313" key="2">
    <source>
        <dbReference type="EMBL" id="WYY05578.1"/>
    </source>
</evidence>
<feature type="signal peptide" evidence="1">
    <location>
        <begin position="1"/>
        <end position="36"/>
    </location>
</feature>
<name>A0ABZ2TVF5_9ACTN</name>
<dbReference type="PROSITE" id="PS51318">
    <property type="entry name" value="TAT"/>
    <property type="match status" value="1"/>
</dbReference>
<protein>
    <recommendedName>
        <fullName evidence="4">Secreted protein</fullName>
    </recommendedName>
</protein>
<evidence type="ECO:0000256" key="1">
    <source>
        <dbReference type="SAM" id="SignalP"/>
    </source>
</evidence>
<keyword evidence="1" id="KW-0732">Signal</keyword>
<evidence type="ECO:0008006" key="4">
    <source>
        <dbReference type="Google" id="ProtNLM"/>
    </source>
</evidence>
<dbReference type="RefSeq" id="WP_066165200.1">
    <property type="nucleotide sequence ID" value="NZ_CP136137.1"/>
</dbReference>
<keyword evidence="3" id="KW-1185">Reference proteome</keyword>
<proteinExistence type="predicted"/>
<reference evidence="2 3" key="1">
    <citation type="journal article" date="2023" name="Virus Evol.">
        <title>Computational host range prediction-The good, the bad, and the ugly.</title>
        <authorList>
            <person name="Howell A.A."/>
            <person name="Versoza C.J."/>
            <person name="Pfeifer S.P."/>
        </authorList>
    </citation>
    <scope>NUCLEOTIDE SEQUENCE [LARGE SCALE GENOMIC DNA]</scope>
    <source>
        <strain evidence="2 3">1610/1b</strain>
    </source>
</reference>
<feature type="chain" id="PRO_5045191917" description="Secreted protein" evidence="1">
    <location>
        <begin position="37"/>
        <end position="162"/>
    </location>
</feature>
<gene>
    <name evidence="2" type="ORF">RVF87_10755</name>
</gene>
<sequence>MSTRSSRPTTLTRLAATAAAAGVLAAAFAVPGTAQAADAKEYPLHDCINISPNIVDMPYMPHRVIVSKYESNTYLQIDYTSYWIGVGYDSSVRLDWKNLKTGQKGTTFQRNHISPPYQGTHNFTIPTAKLGPGKVKLTMSTVNSNALWAVPARSCSGTIVTP</sequence>
<evidence type="ECO:0000313" key="3">
    <source>
        <dbReference type="Proteomes" id="UP001479933"/>
    </source>
</evidence>
<accession>A0ABZ2TVF5</accession>
<dbReference type="Proteomes" id="UP001479933">
    <property type="component" value="Chromosome"/>
</dbReference>